<keyword evidence="6" id="KW-0863">Zinc-finger</keyword>
<keyword evidence="14" id="KW-1185">Reference proteome</keyword>
<evidence type="ECO:0000256" key="10">
    <source>
        <dbReference type="SAM" id="MobiDB-lite"/>
    </source>
</evidence>
<evidence type="ECO:0000256" key="9">
    <source>
        <dbReference type="ARBA" id="ARBA00023136"/>
    </source>
</evidence>
<dbReference type="Gene3D" id="3.30.40.10">
    <property type="entry name" value="Zinc/RING finger domain, C3HC4 (zinc finger)"/>
    <property type="match status" value="1"/>
</dbReference>
<evidence type="ECO:0000259" key="12">
    <source>
        <dbReference type="Pfam" id="PF25563"/>
    </source>
</evidence>
<protein>
    <recommendedName>
        <fullName evidence="12">E3 ubiquitin-protein ligase synoviolin-like TPR repeats domain-containing protein</fullName>
    </recommendedName>
</protein>
<feature type="region of interest" description="Disordered" evidence="10">
    <location>
        <begin position="354"/>
        <end position="390"/>
    </location>
</feature>
<keyword evidence="9 11" id="KW-0472">Membrane</keyword>
<dbReference type="InterPro" id="IPR013083">
    <property type="entry name" value="Znf_RING/FYVE/PHD"/>
</dbReference>
<sequence length="390" mass="43733">MMQRTQLLALQLMIWELPKIVRRRYMILATTTVSTFVKHVFYVSDMLMEGQWEKKPVYTFYSEFFRDLHHLFMYLCFFLGIFMNYGVPLHLIRAFYETFRNFRIRLADYIRYRKITSNMNDRFPDATPEELNADDDSQETYLWTSVHVHCLRSWLERHHTCPTCKALVVPPENGTTTAGGHGSRADVNQQGTAMGSTSAQGSVGNGLAGDNLSQQQARLQAAAAAASIYEKSYVYPSANMLVWSPGYAVLLQVQKTPADSTNTESCGPAFIGQPQQQFAIPGGPSNLPFPQSLHCIFVPFQTPGANVTYGDRFGSNLNIPDLQLEAQKKFISNQIEVMQNELRLLQKPKVEENLDIGPASSSDSKGKNVAASTSSSISDCGRHGETEIDK</sequence>
<evidence type="ECO:0000256" key="1">
    <source>
        <dbReference type="ARBA" id="ARBA00004370"/>
    </source>
</evidence>
<feature type="compositionally biased region" description="Polar residues" evidence="10">
    <location>
        <begin position="186"/>
        <end position="202"/>
    </location>
</feature>
<dbReference type="GO" id="GO:0012505">
    <property type="term" value="C:endomembrane system"/>
    <property type="evidence" value="ECO:0007669"/>
    <property type="project" value="UniProtKB-SubCell"/>
</dbReference>
<evidence type="ECO:0000256" key="2">
    <source>
        <dbReference type="ARBA" id="ARBA00004906"/>
    </source>
</evidence>
<dbReference type="Proteomes" id="UP001459277">
    <property type="component" value="Unassembled WGS sequence"/>
</dbReference>
<keyword evidence="7" id="KW-0862">Zinc</keyword>
<evidence type="ECO:0000256" key="7">
    <source>
        <dbReference type="ARBA" id="ARBA00022833"/>
    </source>
</evidence>
<dbReference type="GO" id="GO:0043161">
    <property type="term" value="P:proteasome-mediated ubiquitin-dependent protein catabolic process"/>
    <property type="evidence" value="ECO:0007669"/>
    <property type="project" value="TreeGrafter"/>
</dbReference>
<keyword evidence="3" id="KW-0808">Transferase</keyword>
<dbReference type="InterPro" id="IPR057992">
    <property type="entry name" value="TPR_SYVN1_N"/>
</dbReference>
<dbReference type="Pfam" id="PF25563">
    <property type="entry name" value="TPR_SYVN1_N"/>
    <property type="match status" value="1"/>
</dbReference>
<feature type="transmembrane region" description="Helical" evidence="11">
    <location>
        <begin position="25"/>
        <end position="44"/>
    </location>
</feature>
<keyword evidence="4 11" id="KW-0812">Transmembrane</keyword>
<evidence type="ECO:0000256" key="3">
    <source>
        <dbReference type="ARBA" id="ARBA00022679"/>
    </source>
</evidence>
<dbReference type="PANTHER" id="PTHR22763:SF184">
    <property type="entry name" value="E3 UBIQUITIN-PROTEIN LIGASE SYNOVIOLIN"/>
    <property type="match status" value="1"/>
</dbReference>
<comment type="caution">
    <text evidence="13">The sequence shown here is derived from an EMBL/GenBank/DDBJ whole genome shotgun (WGS) entry which is preliminary data.</text>
</comment>
<evidence type="ECO:0000256" key="4">
    <source>
        <dbReference type="ARBA" id="ARBA00022692"/>
    </source>
</evidence>
<comment type="pathway">
    <text evidence="2">Protein modification; protein ubiquitination.</text>
</comment>
<evidence type="ECO:0000313" key="14">
    <source>
        <dbReference type="Proteomes" id="UP001459277"/>
    </source>
</evidence>
<dbReference type="SUPFAM" id="SSF57850">
    <property type="entry name" value="RING/U-box"/>
    <property type="match status" value="1"/>
</dbReference>
<dbReference type="GO" id="GO:0008270">
    <property type="term" value="F:zinc ion binding"/>
    <property type="evidence" value="ECO:0007669"/>
    <property type="project" value="UniProtKB-KW"/>
</dbReference>
<feature type="region of interest" description="Disordered" evidence="10">
    <location>
        <begin position="175"/>
        <end position="209"/>
    </location>
</feature>
<evidence type="ECO:0000256" key="8">
    <source>
        <dbReference type="ARBA" id="ARBA00022989"/>
    </source>
</evidence>
<evidence type="ECO:0000313" key="13">
    <source>
        <dbReference type="EMBL" id="KAK9994011.1"/>
    </source>
</evidence>
<evidence type="ECO:0000256" key="5">
    <source>
        <dbReference type="ARBA" id="ARBA00022723"/>
    </source>
</evidence>
<dbReference type="PANTHER" id="PTHR22763">
    <property type="entry name" value="RING ZINC FINGER PROTEIN"/>
    <property type="match status" value="1"/>
</dbReference>
<organism evidence="13 14">
    <name type="scientific">Lithocarpus litseifolius</name>
    <dbReference type="NCBI Taxonomy" id="425828"/>
    <lineage>
        <taxon>Eukaryota</taxon>
        <taxon>Viridiplantae</taxon>
        <taxon>Streptophyta</taxon>
        <taxon>Embryophyta</taxon>
        <taxon>Tracheophyta</taxon>
        <taxon>Spermatophyta</taxon>
        <taxon>Magnoliopsida</taxon>
        <taxon>eudicotyledons</taxon>
        <taxon>Gunneridae</taxon>
        <taxon>Pentapetalae</taxon>
        <taxon>rosids</taxon>
        <taxon>fabids</taxon>
        <taxon>Fagales</taxon>
        <taxon>Fagaceae</taxon>
        <taxon>Lithocarpus</taxon>
    </lineage>
</organism>
<gene>
    <name evidence="13" type="ORF">SO802_023714</name>
</gene>
<proteinExistence type="predicted"/>
<feature type="domain" description="E3 ubiquitin-protein ligase synoviolin-like TPR repeats" evidence="12">
    <location>
        <begin position="25"/>
        <end position="118"/>
    </location>
</feature>
<dbReference type="GO" id="GO:0036503">
    <property type="term" value="P:ERAD pathway"/>
    <property type="evidence" value="ECO:0007669"/>
    <property type="project" value="TreeGrafter"/>
</dbReference>
<feature type="compositionally biased region" description="Basic and acidic residues" evidence="10">
    <location>
        <begin position="380"/>
        <end position="390"/>
    </location>
</feature>
<dbReference type="GO" id="GO:0061630">
    <property type="term" value="F:ubiquitin protein ligase activity"/>
    <property type="evidence" value="ECO:0007669"/>
    <property type="project" value="UniProtKB-EC"/>
</dbReference>
<name>A0AAW2C704_9ROSI</name>
<accession>A0AAW2C704</accession>
<dbReference type="InterPro" id="IPR050731">
    <property type="entry name" value="HRD1_E3_ubiq-ligases"/>
</dbReference>
<feature type="transmembrane region" description="Helical" evidence="11">
    <location>
        <begin position="71"/>
        <end position="96"/>
    </location>
</feature>
<dbReference type="AlphaFoldDB" id="A0AAW2C704"/>
<comment type="subcellular location">
    <subcellularLocation>
        <location evidence="1">Membrane</location>
    </subcellularLocation>
</comment>
<evidence type="ECO:0000256" key="11">
    <source>
        <dbReference type="SAM" id="Phobius"/>
    </source>
</evidence>
<dbReference type="EMBL" id="JAZDWU010000008">
    <property type="protein sequence ID" value="KAK9994011.1"/>
    <property type="molecule type" value="Genomic_DNA"/>
</dbReference>
<evidence type="ECO:0000256" key="6">
    <source>
        <dbReference type="ARBA" id="ARBA00022771"/>
    </source>
</evidence>
<reference evidence="13 14" key="1">
    <citation type="submission" date="2024-01" db="EMBL/GenBank/DDBJ databases">
        <title>A telomere-to-telomere, gap-free genome of sweet tea (Lithocarpus litseifolius).</title>
        <authorList>
            <person name="Zhou J."/>
        </authorList>
    </citation>
    <scope>NUCLEOTIDE SEQUENCE [LARGE SCALE GENOMIC DNA]</scope>
    <source>
        <strain evidence="13">Zhou-2022a</strain>
        <tissue evidence="13">Leaf</tissue>
    </source>
</reference>
<keyword evidence="8 11" id="KW-1133">Transmembrane helix</keyword>
<keyword evidence="5" id="KW-0479">Metal-binding</keyword>